<dbReference type="GO" id="GO:0043565">
    <property type="term" value="F:sequence-specific DNA binding"/>
    <property type="evidence" value="ECO:0007669"/>
    <property type="project" value="InterPro"/>
</dbReference>
<dbReference type="PRINTS" id="PR00032">
    <property type="entry name" value="HTHARAC"/>
</dbReference>
<evidence type="ECO:0000256" key="3">
    <source>
        <dbReference type="ARBA" id="ARBA00023163"/>
    </source>
</evidence>
<evidence type="ECO:0000313" key="6">
    <source>
        <dbReference type="Proteomes" id="UP000016511"/>
    </source>
</evidence>
<dbReference type="PATRIC" id="fig|649747.3.peg.167"/>
<name>U1YLI8_ANEAE</name>
<dbReference type="InterPro" id="IPR053142">
    <property type="entry name" value="PchR_regulatory_protein"/>
</dbReference>
<feature type="domain" description="HTH araC/xylS-type" evidence="4">
    <location>
        <begin position="223"/>
        <end position="321"/>
    </location>
</feature>
<dbReference type="InterPro" id="IPR020449">
    <property type="entry name" value="Tscrpt_reg_AraC-type_HTH"/>
</dbReference>
<dbReference type="STRING" id="649747.HMPREF0083_00191"/>
<dbReference type="PANTHER" id="PTHR47893">
    <property type="entry name" value="REGULATORY PROTEIN PCHR"/>
    <property type="match status" value="1"/>
</dbReference>
<protein>
    <submittedName>
        <fullName evidence="5">Transcriptional regulator, AraC family</fullName>
    </submittedName>
</protein>
<dbReference type="Gene3D" id="1.10.10.60">
    <property type="entry name" value="Homeodomain-like"/>
    <property type="match status" value="2"/>
</dbReference>
<dbReference type="Proteomes" id="UP000016511">
    <property type="component" value="Unassembled WGS sequence"/>
</dbReference>
<keyword evidence="1" id="KW-0805">Transcription regulation</keyword>
<dbReference type="InterPro" id="IPR009057">
    <property type="entry name" value="Homeodomain-like_sf"/>
</dbReference>
<accession>U1YLI8</accession>
<dbReference type="EMBL" id="AWSJ01000018">
    <property type="protein sequence ID" value="ERI11671.1"/>
    <property type="molecule type" value="Genomic_DNA"/>
</dbReference>
<reference evidence="5 6" key="1">
    <citation type="submission" date="2013-08" db="EMBL/GenBank/DDBJ databases">
        <authorList>
            <person name="Weinstock G."/>
            <person name="Sodergren E."/>
            <person name="Wylie T."/>
            <person name="Fulton L."/>
            <person name="Fulton R."/>
            <person name="Fronick C."/>
            <person name="O'Laughlin M."/>
            <person name="Godfrey J."/>
            <person name="Miner T."/>
            <person name="Herter B."/>
            <person name="Appelbaum E."/>
            <person name="Cordes M."/>
            <person name="Lek S."/>
            <person name="Wollam A."/>
            <person name="Pepin K.H."/>
            <person name="Palsikar V.B."/>
            <person name="Mitreva M."/>
            <person name="Wilson R.K."/>
        </authorList>
    </citation>
    <scope>NUCLEOTIDE SEQUENCE [LARGE SCALE GENOMIC DNA]</scope>
    <source>
        <strain evidence="5 6">ATCC 12856</strain>
    </source>
</reference>
<dbReference type="eggNOG" id="COG4977">
    <property type="taxonomic scope" value="Bacteria"/>
</dbReference>
<keyword evidence="3" id="KW-0804">Transcription</keyword>
<dbReference type="PANTHER" id="PTHR47893:SF1">
    <property type="entry name" value="REGULATORY PROTEIN PCHR"/>
    <property type="match status" value="1"/>
</dbReference>
<sequence>MGMTDFHQNFNRFFDELQLQRQRADRTEKMALHPQMGEGAIQRFVPRPDLEIVISKYKLYQKHKANIFTEAPMVELNYCLQGRRKTVGSDFQHEFAPGNYTLQFTRQVDACFELNEHQPLLMLSIGLPVSTFHRFMEELNGTRTIDFSHILGRHSFRIFQNAIDPSASVILKQILRAAERHDTKNFEIECGALELLSLAFRSFLFDDKQELSILSKSDMQKIRQAREILLERMTNPPTLVELSRLIHLNDYKLKIGFKEIYGMTVFSYLRNKRLEKAFFLLQNGSMNVNEVSCAVGYSNPSYFAEAFRKQFGCNPGEFTRRF</sequence>
<evidence type="ECO:0000313" key="5">
    <source>
        <dbReference type="EMBL" id="ERI11671.1"/>
    </source>
</evidence>
<evidence type="ECO:0000256" key="2">
    <source>
        <dbReference type="ARBA" id="ARBA00023125"/>
    </source>
</evidence>
<gene>
    <name evidence="5" type="ORF">HMPREF0083_00191</name>
</gene>
<keyword evidence="2" id="KW-0238">DNA-binding</keyword>
<dbReference type="PROSITE" id="PS01124">
    <property type="entry name" value="HTH_ARAC_FAMILY_2"/>
    <property type="match status" value="1"/>
</dbReference>
<dbReference type="SUPFAM" id="SSF46689">
    <property type="entry name" value="Homeodomain-like"/>
    <property type="match status" value="1"/>
</dbReference>
<dbReference type="Pfam" id="PF12833">
    <property type="entry name" value="HTH_18"/>
    <property type="match status" value="1"/>
</dbReference>
<keyword evidence="6" id="KW-1185">Reference proteome</keyword>
<organism evidence="5 6">
    <name type="scientific">Aneurinibacillus aneurinilyticus ATCC 12856</name>
    <dbReference type="NCBI Taxonomy" id="649747"/>
    <lineage>
        <taxon>Bacteria</taxon>
        <taxon>Bacillati</taxon>
        <taxon>Bacillota</taxon>
        <taxon>Bacilli</taxon>
        <taxon>Bacillales</taxon>
        <taxon>Paenibacillaceae</taxon>
        <taxon>Aneurinibacillus group</taxon>
        <taxon>Aneurinibacillus</taxon>
    </lineage>
</organism>
<dbReference type="InterPro" id="IPR018060">
    <property type="entry name" value="HTH_AraC"/>
</dbReference>
<dbReference type="GeneID" id="92837998"/>
<dbReference type="GO" id="GO:0003700">
    <property type="term" value="F:DNA-binding transcription factor activity"/>
    <property type="evidence" value="ECO:0007669"/>
    <property type="project" value="InterPro"/>
</dbReference>
<dbReference type="HOGENOM" id="CLU_052345_4_3_9"/>
<comment type="caution">
    <text evidence="5">The sequence shown here is derived from an EMBL/GenBank/DDBJ whole genome shotgun (WGS) entry which is preliminary data.</text>
</comment>
<evidence type="ECO:0000259" key="4">
    <source>
        <dbReference type="PROSITE" id="PS01124"/>
    </source>
</evidence>
<evidence type="ECO:0000256" key="1">
    <source>
        <dbReference type="ARBA" id="ARBA00023015"/>
    </source>
</evidence>
<dbReference type="SMART" id="SM00342">
    <property type="entry name" value="HTH_ARAC"/>
    <property type="match status" value="1"/>
</dbReference>
<proteinExistence type="predicted"/>
<dbReference type="RefSeq" id="WP_021620041.1">
    <property type="nucleotide sequence ID" value="NZ_KE952715.1"/>
</dbReference>
<dbReference type="AlphaFoldDB" id="U1YLI8"/>